<dbReference type="AlphaFoldDB" id="A0A9W8MR83"/>
<dbReference type="GO" id="GO:0016787">
    <property type="term" value="F:hydrolase activity"/>
    <property type="evidence" value="ECO:0007669"/>
    <property type="project" value="UniProtKB-KW"/>
</dbReference>
<dbReference type="InterPro" id="IPR002464">
    <property type="entry name" value="DNA/RNA_helicase_DEAH_CS"/>
</dbReference>
<dbReference type="SUPFAM" id="SSF52540">
    <property type="entry name" value="P-loop containing nucleoside triphosphate hydrolases"/>
    <property type="match status" value="1"/>
</dbReference>
<dbReference type="GO" id="GO:0005634">
    <property type="term" value="C:nucleus"/>
    <property type="evidence" value="ECO:0007669"/>
    <property type="project" value="TreeGrafter"/>
</dbReference>
<evidence type="ECO:0000313" key="7">
    <source>
        <dbReference type="EMBL" id="KAJ3501241.1"/>
    </source>
</evidence>
<evidence type="ECO:0000256" key="4">
    <source>
        <dbReference type="ARBA" id="ARBA00023235"/>
    </source>
</evidence>
<dbReference type="GO" id="GO:0009378">
    <property type="term" value="F:four-way junction helicase activity"/>
    <property type="evidence" value="ECO:0007669"/>
    <property type="project" value="TreeGrafter"/>
</dbReference>
<dbReference type="EMBL" id="JANKHO010001466">
    <property type="protein sequence ID" value="KAJ3501241.1"/>
    <property type="molecule type" value="Genomic_DNA"/>
</dbReference>
<evidence type="ECO:0000256" key="2">
    <source>
        <dbReference type="ARBA" id="ARBA00022801"/>
    </source>
</evidence>
<comment type="similarity">
    <text evidence="1">Belongs to the helicase family. RecQ subfamily.</text>
</comment>
<dbReference type="GO" id="GO:0005524">
    <property type="term" value="F:ATP binding"/>
    <property type="evidence" value="ECO:0007669"/>
    <property type="project" value="InterPro"/>
</dbReference>
<sequence length="223" mass="24361">MTPAMTAHARAKAPSYRILNNARQKAAETSGCDSAATRISLTEVTRRRSGDNPYEWQLDMSEAVLLGLDTIVIAGTGSGKTLPFVMPSMLDKKKKAIVISPLKTLEEDQAKRFMKLQVPAAAVNGDTWSALLQQQIMNSELQALLASPEMCLKHPKFCSMLADSLFKDVAAIIIDEAHCIGQWGGDFCKEYENLLKLCTFLPPHIPFITITATLTPAGLIVII</sequence>
<evidence type="ECO:0000256" key="5">
    <source>
        <dbReference type="ARBA" id="ARBA00023242"/>
    </source>
</evidence>
<dbReference type="PROSITE" id="PS51192">
    <property type="entry name" value="HELICASE_ATP_BIND_1"/>
    <property type="match status" value="1"/>
</dbReference>
<dbReference type="PROSITE" id="PS00690">
    <property type="entry name" value="DEAH_ATP_HELICASE"/>
    <property type="match status" value="1"/>
</dbReference>
<dbReference type="Pfam" id="PF00270">
    <property type="entry name" value="DEAD"/>
    <property type="match status" value="1"/>
</dbReference>
<comment type="caution">
    <text evidence="7">The sequence shown here is derived from an EMBL/GenBank/DDBJ whole genome shotgun (WGS) entry which is preliminary data.</text>
</comment>
<dbReference type="GO" id="GO:0043138">
    <property type="term" value="F:3'-5' DNA helicase activity"/>
    <property type="evidence" value="ECO:0007669"/>
    <property type="project" value="TreeGrafter"/>
</dbReference>
<dbReference type="InterPro" id="IPR027417">
    <property type="entry name" value="P-loop_NTPase"/>
</dbReference>
<keyword evidence="2" id="KW-0378">Hydrolase</keyword>
<keyword evidence="3" id="KW-0238">DNA-binding</keyword>
<dbReference type="Proteomes" id="UP001148786">
    <property type="component" value="Unassembled WGS sequence"/>
</dbReference>
<gene>
    <name evidence="7" type="ORF">NLJ89_g9430</name>
</gene>
<dbReference type="OrthoDB" id="2499463at2759"/>
<dbReference type="GO" id="GO:0000724">
    <property type="term" value="P:double-strand break repair via homologous recombination"/>
    <property type="evidence" value="ECO:0007669"/>
    <property type="project" value="TreeGrafter"/>
</dbReference>
<dbReference type="GO" id="GO:0005737">
    <property type="term" value="C:cytoplasm"/>
    <property type="evidence" value="ECO:0007669"/>
    <property type="project" value="TreeGrafter"/>
</dbReference>
<feature type="domain" description="Helicase ATP-binding" evidence="6">
    <location>
        <begin position="61"/>
        <end position="223"/>
    </location>
</feature>
<name>A0A9W8MR83_9AGAR</name>
<evidence type="ECO:0000259" key="6">
    <source>
        <dbReference type="PROSITE" id="PS51192"/>
    </source>
</evidence>
<dbReference type="InterPro" id="IPR011545">
    <property type="entry name" value="DEAD/DEAH_box_helicase_dom"/>
</dbReference>
<keyword evidence="4" id="KW-0413">Isomerase</keyword>
<protein>
    <recommendedName>
        <fullName evidence="6">Helicase ATP-binding domain-containing protein</fullName>
    </recommendedName>
</protein>
<accession>A0A9W8MR83</accession>
<evidence type="ECO:0000313" key="8">
    <source>
        <dbReference type="Proteomes" id="UP001148786"/>
    </source>
</evidence>
<dbReference type="GO" id="GO:0003677">
    <property type="term" value="F:DNA binding"/>
    <property type="evidence" value="ECO:0007669"/>
    <property type="project" value="UniProtKB-KW"/>
</dbReference>
<dbReference type="PANTHER" id="PTHR13710:SF153">
    <property type="entry name" value="RECQ-LIKE DNA HELICASE BLM"/>
    <property type="match status" value="1"/>
</dbReference>
<keyword evidence="8" id="KW-1185">Reference proteome</keyword>
<keyword evidence="5" id="KW-0539">Nucleus</keyword>
<dbReference type="PANTHER" id="PTHR13710">
    <property type="entry name" value="DNA HELICASE RECQ FAMILY MEMBER"/>
    <property type="match status" value="1"/>
</dbReference>
<organism evidence="7 8">
    <name type="scientific">Agrocybe chaxingu</name>
    <dbReference type="NCBI Taxonomy" id="84603"/>
    <lineage>
        <taxon>Eukaryota</taxon>
        <taxon>Fungi</taxon>
        <taxon>Dikarya</taxon>
        <taxon>Basidiomycota</taxon>
        <taxon>Agaricomycotina</taxon>
        <taxon>Agaricomycetes</taxon>
        <taxon>Agaricomycetidae</taxon>
        <taxon>Agaricales</taxon>
        <taxon>Agaricineae</taxon>
        <taxon>Strophariaceae</taxon>
        <taxon>Agrocybe</taxon>
    </lineage>
</organism>
<dbReference type="SMART" id="SM00487">
    <property type="entry name" value="DEXDc"/>
    <property type="match status" value="1"/>
</dbReference>
<dbReference type="GO" id="GO:0005694">
    <property type="term" value="C:chromosome"/>
    <property type="evidence" value="ECO:0007669"/>
    <property type="project" value="TreeGrafter"/>
</dbReference>
<dbReference type="InterPro" id="IPR014001">
    <property type="entry name" value="Helicase_ATP-bd"/>
</dbReference>
<proteinExistence type="inferred from homology"/>
<evidence type="ECO:0000256" key="1">
    <source>
        <dbReference type="ARBA" id="ARBA00005446"/>
    </source>
</evidence>
<reference evidence="7" key="1">
    <citation type="submission" date="2022-07" db="EMBL/GenBank/DDBJ databases">
        <title>Genome Sequence of Agrocybe chaxingu.</title>
        <authorList>
            <person name="Buettner E."/>
        </authorList>
    </citation>
    <scope>NUCLEOTIDE SEQUENCE</scope>
    <source>
        <strain evidence="7">MP-N11</strain>
    </source>
</reference>
<dbReference type="Gene3D" id="3.40.50.300">
    <property type="entry name" value="P-loop containing nucleotide triphosphate hydrolases"/>
    <property type="match status" value="1"/>
</dbReference>
<evidence type="ECO:0000256" key="3">
    <source>
        <dbReference type="ARBA" id="ARBA00023125"/>
    </source>
</evidence>